<dbReference type="InterPro" id="IPR024083">
    <property type="entry name" value="Fumarase/histidase_N"/>
</dbReference>
<dbReference type="GO" id="GO:0005829">
    <property type="term" value="C:cytosol"/>
    <property type="evidence" value="ECO:0007669"/>
    <property type="project" value="TreeGrafter"/>
</dbReference>
<evidence type="ECO:0000313" key="6">
    <source>
        <dbReference type="Proteomes" id="UP001152797"/>
    </source>
</evidence>
<dbReference type="Gene3D" id="1.10.275.10">
    <property type="entry name" value="Fumarase/aspartase (N-terminal domain)"/>
    <property type="match status" value="1"/>
</dbReference>
<dbReference type="EMBL" id="CAMXCT030000001">
    <property type="protein sequence ID" value="CAL4759281.1"/>
    <property type="molecule type" value="Genomic_DNA"/>
</dbReference>
<comment type="similarity">
    <text evidence="1">Belongs to the lyase 1 family. Argininosuccinate lyase subfamily.</text>
</comment>
<dbReference type="InterPro" id="IPR029419">
    <property type="entry name" value="Arg_succ_lyase_C"/>
</dbReference>
<dbReference type="CDD" id="cd01359">
    <property type="entry name" value="Argininosuccinate_lyase"/>
    <property type="match status" value="1"/>
</dbReference>
<keyword evidence="5" id="KW-0456">Lyase</keyword>
<dbReference type="SUPFAM" id="SSF48557">
    <property type="entry name" value="L-aspartase-like"/>
    <property type="match status" value="1"/>
</dbReference>
<dbReference type="FunFam" id="1.20.200.10:FF:000015">
    <property type="entry name" value="argininosuccinate lyase isoform X2"/>
    <property type="match status" value="1"/>
</dbReference>
<evidence type="ECO:0000313" key="5">
    <source>
        <dbReference type="EMBL" id="CAL4759281.1"/>
    </source>
</evidence>
<dbReference type="GO" id="GO:0004056">
    <property type="term" value="F:argininosuccinate lyase activity"/>
    <property type="evidence" value="ECO:0007669"/>
    <property type="project" value="InterPro"/>
</dbReference>
<dbReference type="PANTHER" id="PTHR43814:SF1">
    <property type="entry name" value="ARGININOSUCCINATE LYASE"/>
    <property type="match status" value="1"/>
</dbReference>
<proteinExistence type="inferred from homology"/>
<dbReference type="InterPro" id="IPR008948">
    <property type="entry name" value="L-Aspartase-like"/>
</dbReference>
<dbReference type="OrthoDB" id="2561043at2759"/>
<gene>
    <name evidence="4" type="ORF">C1SCF055_LOCUS559</name>
</gene>
<dbReference type="Pfam" id="PF14698">
    <property type="entry name" value="ASL_C2"/>
    <property type="match status" value="1"/>
</dbReference>
<dbReference type="GO" id="GO:0042450">
    <property type="term" value="P:L-arginine biosynthetic process via ornithine"/>
    <property type="evidence" value="ECO:0007669"/>
    <property type="project" value="InterPro"/>
</dbReference>
<organism evidence="4">
    <name type="scientific">Cladocopium goreaui</name>
    <dbReference type="NCBI Taxonomy" id="2562237"/>
    <lineage>
        <taxon>Eukaryota</taxon>
        <taxon>Sar</taxon>
        <taxon>Alveolata</taxon>
        <taxon>Dinophyceae</taxon>
        <taxon>Suessiales</taxon>
        <taxon>Symbiodiniaceae</taxon>
        <taxon>Cladocopium</taxon>
    </lineage>
</organism>
<dbReference type="InterPro" id="IPR000362">
    <property type="entry name" value="Fumarate_lyase_fam"/>
</dbReference>
<comment type="caution">
    <text evidence="4">The sequence shown here is derived from an EMBL/GenBank/DDBJ whole genome shotgun (WGS) entry which is preliminary data.</text>
</comment>
<dbReference type="InterPro" id="IPR022761">
    <property type="entry name" value="Fumarate_lyase_N"/>
</dbReference>
<sequence>MGMKLDKNSSPLFVVTASIFFDREEASRCYSAIESLREELGIKTEFHFTSCQDSHRHRFLDTINSFSFQYLSVVFDKRKLQAQGGKLNKPLLQYPVYSLFSLVADRLENATVVIDKTGSSAFRKLLSKDLRRDINSKNDHTVIQKVKSMTSHSHNLLQLADMVCGSVARSYRDDRPNPQSYRDKIRSHEISVTSPARSVRMAIDGPLVLLEAAQSRFALPHPLWGLKPWGGVFHEATDRRVERFTESVSFDRRLYKHDIEGSLAHAKMLVKAGLLSTAECQQIEQTLNSIRQEIEQDQFEYSHALEDIHMHIEHALVERLGDVGRKLHTARSRNDQVSTDLRLWVRDSIDQLDAALEILQKAFVSRAEADADVILPGYTHLRRAQPVLAAHYWLAYCEKLDRDRGRLADCRRRANVSPLGAAACAGTSLPIDRDETARLLGFEGVAANSLDVSSDRDFAVEFVFDLVMIAEHLSGWAEDWIIWSTVEFDFIKLPEAFCTGSSIMPQKINPDVLELIRGKTARVVGDLQALLVLVKGLPLAYNRDLQEDKPRVFDAFDTVLSCVELAAPIVADTKLKRESIEARLEQGFLDATTMMEHMISQGVPQRSAHGLVGQLVRLALDRGVTLADLSVEDFQSVDQRLDKSVYEVLGAKQAVSAFVSYGSTSPKQVATQLAAWKTRLEIS</sequence>
<dbReference type="InterPro" id="IPR020557">
    <property type="entry name" value="Fumarate_lyase_CS"/>
</dbReference>
<evidence type="ECO:0000259" key="3">
    <source>
        <dbReference type="Pfam" id="PF14698"/>
    </source>
</evidence>
<evidence type="ECO:0000256" key="1">
    <source>
        <dbReference type="ARBA" id="ARBA00010755"/>
    </source>
</evidence>
<keyword evidence="6" id="KW-1185">Reference proteome</keyword>
<dbReference type="PRINTS" id="PR00149">
    <property type="entry name" value="FUMRATELYASE"/>
</dbReference>
<evidence type="ECO:0000259" key="2">
    <source>
        <dbReference type="Pfam" id="PF00206"/>
    </source>
</evidence>
<dbReference type="InterPro" id="IPR009049">
    <property type="entry name" value="Argininosuccinate_lyase"/>
</dbReference>
<dbReference type="Gene3D" id="1.20.200.10">
    <property type="entry name" value="Fumarase/aspartase (Central domain)"/>
    <property type="match status" value="1"/>
</dbReference>
<dbReference type="AlphaFoldDB" id="A0A9P1BEU8"/>
<feature type="domain" description="Fumarate lyase N-terminal" evidence="2">
    <location>
        <begin position="232"/>
        <end position="525"/>
    </location>
</feature>
<dbReference type="Proteomes" id="UP001152797">
    <property type="component" value="Unassembled WGS sequence"/>
</dbReference>
<dbReference type="FunFam" id="1.10.275.10:FF:000002">
    <property type="entry name" value="Argininosuccinate lyase"/>
    <property type="match status" value="1"/>
</dbReference>
<dbReference type="Gene3D" id="1.10.40.30">
    <property type="entry name" value="Fumarase/aspartase (C-terminal domain)"/>
    <property type="match status" value="1"/>
</dbReference>
<dbReference type="HAMAP" id="MF_00006">
    <property type="entry name" value="Arg_succ_lyase"/>
    <property type="match status" value="1"/>
</dbReference>
<dbReference type="EMBL" id="CAMXCT010000001">
    <property type="protein sequence ID" value="CAI3971969.1"/>
    <property type="molecule type" value="Genomic_DNA"/>
</dbReference>
<name>A0A9P1BEU8_9DINO</name>
<protein>
    <submittedName>
        <fullName evidence="5">Argininosuccinate lyase (ASAL) (Arginosuccinase)</fullName>
    </submittedName>
</protein>
<dbReference type="Pfam" id="PF12686">
    <property type="entry name" value="DUF3800"/>
    <property type="match status" value="1"/>
</dbReference>
<evidence type="ECO:0000313" key="4">
    <source>
        <dbReference type="EMBL" id="CAI3971969.1"/>
    </source>
</evidence>
<dbReference type="EMBL" id="CAMXCT020000001">
    <property type="protein sequence ID" value="CAL1125344.1"/>
    <property type="molecule type" value="Genomic_DNA"/>
</dbReference>
<dbReference type="Pfam" id="PF00206">
    <property type="entry name" value="Lyase_1"/>
    <property type="match status" value="1"/>
</dbReference>
<feature type="domain" description="Argininosuccinate lyase C-terminal" evidence="3">
    <location>
        <begin position="588"/>
        <end position="655"/>
    </location>
</feature>
<dbReference type="PANTHER" id="PTHR43814">
    <property type="entry name" value="ARGININOSUCCINATE LYASE"/>
    <property type="match status" value="1"/>
</dbReference>
<dbReference type="NCBIfam" id="TIGR00838">
    <property type="entry name" value="argH"/>
    <property type="match status" value="1"/>
</dbReference>
<dbReference type="PROSITE" id="PS00163">
    <property type="entry name" value="FUMARATE_LYASES"/>
    <property type="match status" value="1"/>
</dbReference>
<accession>A0A9P1BEU8</accession>
<reference evidence="4" key="1">
    <citation type="submission" date="2022-10" db="EMBL/GenBank/DDBJ databases">
        <authorList>
            <person name="Chen Y."/>
            <person name="Dougan E. K."/>
            <person name="Chan C."/>
            <person name="Rhodes N."/>
            <person name="Thang M."/>
        </authorList>
    </citation>
    <scope>NUCLEOTIDE SEQUENCE</scope>
</reference>
<reference evidence="5 6" key="2">
    <citation type="submission" date="2024-05" db="EMBL/GenBank/DDBJ databases">
        <authorList>
            <person name="Chen Y."/>
            <person name="Shah S."/>
            <person name="Dougan E. K."/>
            <person name="Thang M."/>
            <person name="Chan C."/>
        </authorList>
    </citation>
    <scope>NUCLEOTIDE SEQUENCE [LARGE SCALE GENOMIC DNA]</scope>
</reference>
<dbReference type="InterPro" id="IPR024524">
    <property type="entry name" value="DUF3800"/>
</dbReference>
<dbReference type="PRINTS" id="PR00145">
    <property type="entry name" value="ARGSUCLYASE"/>
</dbReference>